<evidence type="ECO:0000256" key="4">
    <source>
        <dbReference type="PROSITE-ProRule" id="PRU01161"/>
    </source>
</evidence>
<keyword evidence="3 4" id="KW-0443">Lipid metabolism</keyword>
<feature type="short sequence motif" description="GXGXXG" evidence="4">
    <location>
        <begin position="17"/>
        <end position="22"/>
    </location>
</feature>
<feature type="active site" description="Proton acceptor" evidence="4">
    <location>
        <position position="175"/>
    </location>
</feature>
<organism evidence="6 7">
    <name type="scientific">Aureimonas jatrophae</name>
    <dbReference type="NCBI Taxonomy" id="1166073"/>
    <lineage>
        <taxon>Bacteria</taxon>
        <taxon>Pseudomonadati</taxon>
        <taxon>Pseudomonadota</taxon>
        <taxon>Alphaproteobacteria</taxon>
        <taxon>Hyphomicrobiales</taxon>
        <taxon>Aurantimonadaceae</taxon>
        <taxon>Aureimonas</taxon>
    </lineage>
</organism>
<keyword evidence="7" id="KW-1185">Reference proteome</keyword>
<reference evidence="6 7" key="1">
    <citation type="submission" date="2016-10" db="EMBL/GenBank/DDBJ databases">
        <authorList>
            <person name="de Groot N.N."/>
        </authorList>
    </citation>
    <scope>NUCLEOTIDE SEQUENCE [LARGE SCALE GENOMIC DNA]</scope>
    <source>
        <strain evidence="7">L7-484,KACC 16230,DSM 25025</strain>
    </source>
</reference>
<evidence type="ECO:0000313" key="6">
    <source>
        <dbReference type="EMBL" id="SDN71336.1"/>
    </source>
</evidence>
<keyword evidence="1 4" id="KW-0378">Hydrolase</keyword>
<evidence type="ECO:0000259" key="5">
    <source>
        <dbReference type="PROSITE" id="PS51635"/>
    </source>
</evidence>
<dbReference type="InterPro" id="IPR050301">
    <property type="entry name" value="NTE"/>
</dbReference>
<accession>A0A1H0DMR8</accession>
<protein>
    <submittedName>
        <fullName evidence="6">NTE family protein</fullName>
    </submittedName>
</protein>
<dbReference type="RefSeq" id="WP_090669231.1">
    <property type="nucleotide sequence ID" value="NZ_FNIT01000001.1"/>
</dbReference>
<keyword evidence="2 4" id="KW-0442">Lipid degradation</keyword>
<name>A0A1H0DMR8_9HYPH</name>
<dbReference type="Pfam" id="PF01734">
    <property type="entry name" value="Patatin"/>
    <property type="match status" value="1"/>
</dbReference>
<dbReference type="InterPro" id="IPR016035">
    <property type="entry name" value="Acyl_Trfase/lysoPLipase"/>
</dbReference>
<dbReference type="EMBL" id="FNIT01000001">
    <property type="protein sequence ID" value="SDN71336.1"/>
    <property type="molecule type" value="Genomic_DNA"/>
</dbReference>
<dbReference type="GO" id="GO:0016042">
    <property type="term" value="P:lipid catabolic process"/>
    <property type="evidence" value="ECO:0007669"/>
    <property type="project" value="UniProtKB-UniRule"/>
</dbReference>
<dbReference type="OrthoDB" id="5290098at2"/>
<dbReference type="PANTHER" id="PTHR14226">
    <property type="entry name" value="NEUROPATHY TARGET ESTERASE/SWISS CHEESE D.MELANOGASTER"/>
    <property type="match status" value="1"/>
</dbReference>
<gene>
    <name evidence="6" type="ORF">SAMN05192530_101865</name>
</gene>
<sequence length="299" mass="31419">MPDDAPPPPRIGLALGGGGARGIAHLHVLQALDDLGLRPAHVAGSSIGALIGAGCASGMRAREITAHVLDTLATPRIAAGRLWHSRPASLAEFLADGGLRIGQLNAERLVTAFLPARVPSRIEDMPIRLSVMATSFFEGEELSIETGDTASAVGASIAIPSLFRPVRRGGRVLVDGGIANPLPFDVVARTCDFVIACDVTGGPEPGAAPMPTPLEAMIGASQIMMSAVIRAKLTSGAPDIFLQPPVSRYRVLDFLRARTILAETEPLREEARDRVAAAFAERGWPLGRPSPEEVARFVV</sequence>
<feature type="domain" description="PNPLA" evidence="5">
    <location>
        <begin position="13"/>
        <end position="188"/>
    </location>
</feature>
<dbReference type="InterPro" id="IPR002641">
    <property type="entry name" value="PNPLA_dom"/>
</dbReference>
<dbReference type="STRING" id="1166073.SAMN05192530_101865"/>
<evidence type="ECO:0000256" key="2">
    <source>
        <dbReference type="ARBA" id="ARBA00022963"/>
    </source>
</evidence>
<feature type="active site" description="Nucleophile" evidence="4">
    <location>
        <position position="46"/>
    </location>
</feature>
<dbReference type="Gene3D" id="3.40.1090.10">
    <property type="entry name" value="Cytosolic phospholipase A2 catalytic domain"/>
    <property type="match status" value="2"/>
</dbReference>
<evidence type="ECO:0000313" key="7">
    <source>
        <dbReference type="Proteomes" id="UP000198793"/>
    </source>
</evidence>
<feature type="short sequence motif" description="DGA/G" evidence="4">
    <location>
        <begin position="175"/>
        <end position="177"/>
    </location>
</feature>
<dbReference type="Proteomes" id="UP000198793">
    <property type="component" value="Unassembled WGS sequence"/>
</dbReference>
<feature type="short sequence motif" description="GXSXG" evidence="4">
    <location>
        <begin position="44"/>
        <end position="48"/>
    </location>
</feature>
<dbReference type="SUPFAM" id="SSF52151">
    <property type="entry name" value="FabD/lysophospholipase-like"/>
    <property type="match status" value="1"/>
</dbReference>
<dbReference type="GO" id="GO:0016787">
    <property type="term" value="F:hydrolase activity"/>
    <property type="evidence" value="ECO:0007669"/>
    <property type="project" value="UniProtKB-UniRule"/>
</dbReference>
<evidence type="ECO:0000256" key="1">
    <source>
        <dbReference type="ARBA" id="ARBA00022801"/>
    </source>
</evidence>
<evidence type="ECO:0000256" key="3">
    <source>
        <dbReference type="ARBA" id="ARBA00023098"/>
    </source>
</evidence>
<dbReference type="AlphaFoldDB" id="A0A1H0DMR8"/>
<dbReference type="PANTHER" id="PTHR14226:SF76">
    <property type="entry name" value="NTE FAMILY PROTEIN RSSA"/>
    <property type="match status" value="1"/>
</dbReference>
<dbReference type="PROSITE" id="PS51635">
    <property type="entry name" value="PNPLA"/>
    <property type="match status" value="1"/>
</dbReference>
<proteinExistence type="predicted"/>